<dbReference type="EMBL" id="CM055747">
    <property type="protein sequence ID" value="KAJ7996187.1"/>
    <property type="molecule type" value="Genomic_DNA"/>
</dbReference>
<keyword evidence="2" id="KW-1185">Reference proteome</keyword>
<sequence length="209" mass="23707">MSSEIKKVYQGVRVKITVKELLKNRRAHQNTLTEYSNSWYQHAAGAPFFSLLPELSSQPFPCEDNSSDYGMECHSLFSDNFNTIQQREPAAYIEQLNSTYQEPWSLGVRLHQDCRDEQDSWTSMHTSTLSCATGNTPPLDNRCLPPTLFEYSEPVDATYISLHTNVIPHDNSAYSNCRPIESSPCLQHIGYPDGTNYYGSTSNSCYRSP</sequence>
<proteinExistence type="predicted"/>
<evidence type="ECO:0000313" key="1">
    <source>
        <dbReference type="EMBL" id="KAJ7996187.1"/>
    </source>
</evidence>
<accession>A0ACC2FXX6</accession>
<reference evidence="1" key="1">
    <citation type="submission" date="2021-05" db="EMBL/GenBank/DDBJ databases">
        <authorList>
            <person name="Pan Q."/>
            <person name="Jouanno E."/>
            <person name="Zahm M."/>
            <person name="Klopp C."/>
            <person name="Cabau C."/>
            <person name="Louis A."/>
            <person name="Berthelot C."/>
            <person name="Parey E."/>
            <person name="Roest Crollius H."/>
            <person name="Montfort J."/>
            <person name="Robinson-Rechavi M."/>
            <person name="Bouchez O."/>
            <person name="Lampietro C."/>
            <person name="Lopez Roques C."/>
            <person name="Donnadieu C."/>
            <person name="Postlethwait J."/>
            <person name="Bobe J."/>
            <person name="Dillon D."/>
            <person name="Chandos A."/>
            <person name="von Hippel F."/>
            <person name="Guiguen Y."/>
        </authorList>
    </citation>
    <scope>NUCLEOTIDE SEQUENCE</scope>
    <source>
        <strain evidence="1">YG-Jan2019</strain>
    </source>
</reference>
<gene>
    <name evidence="1" type="ORF">DPEC_G00234450</name>
</gene>
<organism evidence="1 2">
    <name type="scientific">Dallia pectoralis</name>
    <name type="common">Alaska blackfish</name>
    <dbReference type="NCBI Taxonomy" id="75939"/>
    <lineage>
        <taxon>Eukaryota</taxon>
        <taxon>Metazoa</taxon>
        <taxon>Chordata</taxon>
        <taxon>Craniata</taxon>
        <taxon>Vertebrata</taxon>
        <taxon>Euteleostomi</taxon>
        <taxon>Actinopterygii</taxon>
        <taxon>Neopterygii</taxon>
        <taxon>Teleostei</taxon>
        <taxon>Protacanthopterygii</taxon>
        <taxon>Esociformes</taxon>
        <taxon>Umbridae</taxon>
        <taxon>Dallia</taxon>
    </lineage>
</organism>
<evidence type="ECO:0000313" key="2">
    <source>
        <dbReference type="Proteomes" id="UP001157502"/>
    </source>
</evidence>
<protein>
    <submittedName>
        <fullName evidence="1">Uncharacterized protein</fullName>
    </submittedName>
</protein>
<comment type="caution">
    <text evidence="1">The sequence shown here is derived from an EMBL/GenBank/DDBJ whole genome shotgun (WGS) entry which is preliminary data.</text>
</comment>
<dbReference type="Proteomes" id="UP001157502">
    <property type="component" value="Chromosome 20"/>
</dbReference>
<name>A0ACC2FXX6_DALPE</name>